<keyword evidence="1" id="KW-0472">Membrane</keyword>
<dbReference type="Proteomes" id="UP000636110">
    <property type="component" value="Unassembled WGS sequence"/>
</dbReference>
<feature type="transmembrane region" description="Helical" evidence="1">
    <location>
        <begin position="37"/>
        <end position="56"/>
    </location>
</feature>
<keyword evidence="1" id="KW-1133">Transmembrane helix</keyword>
<proteinExistence type="predicted"/>
<keyword evidence="1" id="KW-0812">Transmembrane</keyword>
<name>A0ABR6EQS4_9SPHI</name>
<dbReference type="RefSeq" id="WP_182952873.1">
    <property type="nucleotide sequence ID" value="NZ_WNXC01000001.1"/>
</dbReference>
<keyword evidence="3" id="KW-1185">Reference proteome</keyword>
<accession>A0ABR6EQS4</accession>
<dbReference type="EMBL" id="WNXC01000001">
    <property type="protein sequence ID" value="MBB2147606.1"/>
    <property type="molecule type" value="Genomic_DNA"/>
</dbReference>
<comment type="caution">
    <text evidence="2">The sequence shown here is derived from an EMBL/GenBank/DDBJ whole genome shotgun (WGS) entry which is preliminary data.</text>
</comment>
<sequence length="158" mass="18646">MAEVFLRIVTKFNIKVTVFSFFWSKETNTFGELKKHVSIFITLILLIFSTGLQELIKLPLLFQHYFEHKAINEDITFSTFIFDHYNSIPHTDNDQERDNQLPFKSIDQNFVLTSSATPPFHKYLIKTFSAIIRNRPVIYNDDHVPFAYLDTIWQPPKV</sequence>
<reference evidence="2 3" key="1">
    <citation type="submission" date="2019-11" db="EMBL/GenBank/DDBJ databases">
        <title>Description of Pedobacter sp. LMG 31462T.</title>
        <authorList>
            <person name="Carlier A."/>
            <person name="Qi S."/>
            <person name="Vandamme P."/>
        </authorList>
    </citation>
    <scope>NUCLEOTIDE SEQUENCE [LARGE SCALE GENOMIC DNA]</scope>
    <source>
        <strain evidence="2 3">LMG 31462</strain>
    </source>
</reference>
<evidence type="ECO:0000313" key="2">
    <source>
        <dbReference type="EMBL" id="MBB2147606.1"/>
    </source>
</evidence>
<evidence type="ECO:0000313" key="3">
    <source>
        <dbReference type="Proteomes" id="UP000636110"/>
    </source>
</evidence>
<gene>
    <name evidence="2" type="ORF">GM920_01655</name>
</gene>
<protein>
    <submittedName>
        <fullName evidence="2">Uncharacterized protein</fullName>
    </submittedName>
</protein>
<organism evidence="2 3">
    <name type="scientific">Pedobacter gandavensis</name>
    <dbReference type="NCBI Taxonomy" id="2679963"/>
    <lineage>
        <taxon>Bacteria</taxon>
        <taxon>Pseudomonadati</taxon>
        <taxon>Bacteroidota</taxon>
        <taxon>Sphingobacteriia</taxon>
        <taxon>Sphingobacteriales</taxon>
        <taxon>Sphingobacteriaceae</taxon>
        <taxon>Pedobacter</taxon>
    </lineage>
</organism>
<evidence type="ECO:0000256" key="1">
    <source>
        <dbReference type="SAM" id="Phobius"/>
    </source>
</evidence>